<evidence type="ECO:0000313" key="3">
    <source>
        <dbReference type="EMBL" id="RUS31145.1"/>
    </source>
</evidence>
<protein>
    <recommendedName>
        <fullName evidence="2">UPF0033 domain-containing protein</fullName>
    </recommendedName>
</protein>
<dbReference type="PROSITE" id="PS01148">
    <property type="entry name" value="UPF0033"/>
    <property type="match status" value="1"/>
</dbReference>
<dbReference type="GO" id="GO:0006355">
    <property type="term" value="P:regulation of DNA-templated transcription"/>
    <property type="evidence" value="ECO:0007669"/>
    <property type="project" value="InterPro"/>
</dbReference>
<organism evidence="3 4">
    <name type="scientific">Jimgerdemannia flammicorona</name>
    <dbReference type="NCBI Taxonomy" id="994334"/>
    <lineage>
        <taxon>Eukaryota</taxon>
        <taxon>Fungi</taxon>
        <taxon>Fungi incertae sedis</taxon>
        <taxon>Mucoromycota</taxon>
        <taxon>Mucoromycotina</taxon>
        <taxon>Endogonomycetes</taxon>
        <taxon>Endogonales</taxon>
        <taxon>Endogonaceae</taxon>
        <taxon>Jimgerdemannia</taxon>
    </lineage>
</organism>
<proteinExistence type="predicted"/>
<evidence type="ECO:0000256" key="1">
    <source>
        <dbReference type="SAM" id="SignalP"/>
    </source>
</evidence>
<gene>
    <name evidence="3" type="ORF">BC938DRAFT_478394</name>
</gene>
<dbReference type="SUPFAM" id="SSF101941">
    <property type="entry name" value="NAC domain"/>
    <property type="match status" value="1"/>
</dbReference>
<reference evidence="3 4" key="1">
    <citation type="journal article" date="2018" name="New Phytol.">
        <title>Phylogenomics of Endogonaceae and evolution of mycorrhizas within Mucoromycota.</title>
        <authorList>
            <person name="Chang Y."/>
            <person name="Desiro A."/>
            <person name="Na H."/>
            <person name="Sandor L."/>
            <person name="Lipzen A."/>
            <person name="Clum A."/>
            <person name="Barry K."/>
            <person name="Grigoriev I.V."/>
            <person name="Martin F.M."/>
            <person name="Stajich J.E."/>
            <person name="Smith M.E."/>
            <person name="Bonito G."/>
            <person name="Spatafora J.W."/>
        </authorList>
    </citation>
    <scope>NUCLEOTIDE SEQUENCE [LARGE SCALE GENOMIC DNA]</scope>
    <source>
        <strain evidence="3 4">AD002</strain>
    </source>
</reference>
<dbReference type="Proteomes" id="UP000274822">
    <property type="component" value="Unassembled WGS sequence"/>
</dbReference>
<keyword evidence="4" id="KW-1185">Reference proteome</keyword>
<keyword evidence="1" id="KW-0732">Signal</keyword>
<name>A0A433QMZ4_9FUNG</name>
<evidence type="ECO:0000313" key="4">
    <source>
        <dbReference type="Proteomes" id="UP000274822"/>
    </source>
</evidence>
<feature type="chain" id="PRO_5019435483" description="UPF0033 domain-containing protein" evidence="1">
    <location>
        <begin position="20"/>
        <end position="132"/>
    </location>
</feature>
<dbReference type="InterPro" id="IPR036093">
    <property type="entry name" value="NAC_dom_sf"/>
</dbReference>
<dbReference type="EMBL" id="RBNJ01003256">
    <property type="protein sequence ID" value="RUS31145.1"/>
    <property type="molecule type" value="Genomic_DNA"/>
</dbReference>
<comment type="caution">
    <text evidence="3">The sequence shown here is derived from an EMBL/GenBank/DDBJ whole genome shotgun (WGS) entry which is preliminary data.</text>
</comment>
<dbReference type="AlphaFoldDB" id="A0A433QMZ4"/>
<dbReference type="GO" id="GO:0003677">
    <property type="term" value="F:DNA binding"/>
    <property type="evidence" value="ECO:0007669"/>
    <property type="project" value="InterPro"/>
</dbReference>
<accession>A0A433QMZ4</accession>
<feature type="signal peptide" evidence="1">
    <location>
        <begin position="1"/>
        <end position="19"/>
    </location>
</feature>
<sequence>MGLFRGCWLCARSLLQTDADVIDNLDSCTTVCPAPSVTLNGFTFCLPHGEEWCHVCIVDVRPSTTSCWRIAYPDNRDSLTANGRYVILPNKKPACSQHRVVGCKKCFDFKNQIEKKIKEDEAWLEKRQKWKD</sequence>
<feature type="domain" description="UPF0033" evidence="2">
    <location>
        <begin position="25"/>
        <end position="49"/>
    </location>
</feature>
<dbReference type="InterPro" id="IPR001455">
    <property type="entry name" value="TusA-like"/>
</dbReference>
<evidence type="ECO:0000259" key="2">
    <source>
        <dbReference type="PROSITE" id="PS01148"/>
    </source>
</evidence>